<evidence type="ECO:0000259" key="6">
    <source>
        <dbReference type="PROSITE" id="PS50219"/>
    </source>
</evidence>
<dbReference type="GO" id="GO:0034058">
    <property type="term" value="P:endosomal vesicle fusion"/>
    <property type="evidence" value="ECO:0007669"/>
    <property type="project" value="TreeGrafter"/>
</dbReference>
<dbReference type="PROSITE" id="PS50219">
    <property type="entry name" value="CNH"/>
    <property type="match status" value="1"/>
</dbReference>
<dbReference type="VEuPathDB" id="FungiDB:SCHCODRAFT_02668234"/>
<feature type="compositionally biased region" description="Low complexity" evidence="5">
    <location>
        <begin position="543"/>
        <end position="566"/>
    </location>
</feature>
<dbReference type="FunCoup" id="D8Q3Y8">
    <property type="interactions" value="778"/>
</dbReference>
<reference evidence="7 8" key="1">
    <citation type="journal article" date="2010" name="Nat. Biotechnol.">
        <title>Genome sequence of the model mushroom Schizophyllum commune.</title>
        <authorList>
            <person name="Ohm R.A."/>
            <person name="de Jong J.F."/>
            <person name="Lugones L.G."/>
            <person name="Aerts A."/>
            <person name="Kothe E."/>
            <person name="Stajich J.E."/>
            <person name="de Vries R.P."/>
            <person name="Record E."/>
            <person name="Levasseur A."/>
            <person name="Baker S.E."/>
            <person name="Bartholomew K.A."/>
            <person name="Coutinho P.M."/>
            <person name="Erdmann S."/>
            <person name="Fowler T.J."/>
            <person name="Gathman A.C."/>
            <person name="Lombard V."/>
            <person name="Henrissat B."/>
            <person name="Knabe N."/>
            <person name="Kuees U."/>
            <person name="Lilly W.W."/>
            <person name="Lindquist E."/>
            <person name="Lucas S."/>
            <person name="Magnuson J.K."/>
            <person name="Piumi F."/>
            <person name="Raudaskoski M."/>
            <person name="Salamov A."/>
            <person name="Schmutz J."/>
            <person name="Schwarze F.W.M.R."/>
            <person name="vanKuyk P.A."/>
            <person name="Horton J.S."/>
            <person name="Grigoriev I.V."/>
            <person name="Woesten H.A.B."/>
        </authorList>
    </citation>
    <scope>NUCLEOTIDE SEQUENCE [LARGE SCALE GENOMIC DNA]</scope>
    <source>
        <strain evidence="8">H4-8 / FGSC 9210</strain>
    </source>
</reference>
<dbReference type="EMBL" id="GL377306">
    <property type="protein sequence ID" value="EFI97139.1"/>
    <property type="molecule type" value="Genomic_DNA"/>
</dbReference>
<protein>
    <recommendedName>
        <fullName evidence="6">CNH domain-containing protein</fullName>
    </recommendedName>
</protein>
<dbReference type="Pfam" id="PF00780">
    <property type="entry name" value="CNH"/>
    <property type="match status" value="1"/>
</dbReference>
<dbReference type="PANTHER" id="PTHR12894">
    <property type="entry name" value="CNH DOMAIN CONTAINING"/>
    <property type="match status" value="1"/>
</dbReference>
<keyword evidence="8" id="KW-1185">Reference proteome</keyword>
<comment type="similarity">
    <text evidence="3">Belongs to the VAM6/VPS39 family.</text>
</comment>
<dbReference type="Pfam" id="PF10367">
    <property type="entry name" value="zf-Vps39_C"/>
    <property type="match status" value="1"/>
</dbReference>
<evidence type="ECO:0000256" key="4">
    <source>
        <dbReference type="PROSITE-ProRule" id="PRU01006"/>
    </source>
</evidence>
<evidence type="ECO:0000256" key="3">
    <source>
        <dbReference type="ARBA" id="ARBA00038201"/>
    </source>
</evidence>
<dbReference type="Proteomes" id="UP000007431">
    <property type="component" value="Unassembled WGS sequence"/>
</dbReference>
<comment type="subcellular location">
    <subcellularLocation>
        <location evidence="1">Endomembrane system</location>
        <topology evidence="1">Peripheral membrane protein</topology>
    </subcellularLocation>
</comment>
<feature type="repeat" description="CHCR" evidence="4">
    <location>
        <begin position="788"/>
        <end position="946"/>
    </location>
</feature>
<dbReference type="GeneID" id="9589384"/>
<evidence type="ECO:0000313" key="7">
    <source>
        <dbReference type="EMBL" id="EFI97139.1"/>
    </source>
</evidence>
<feature type="region of interest" description="Disordered" evidence="5">
    <location>
        <begin position="342"/>
        <end position="364"/>
    </location>
</feature>
<evidence type="ECO:0000256" key="5">
    <source>
        <dbReference type="SAM" id="MobiDB-lite"/>
    </source>
</evidence>
<dbReference type="InParanoid" id="D8Q3Y8"/>
<dbReference type="RefSeq" id="XP_003032042.1">
    <property type="nucleotide sequence ID" value="XM_003031996.1"/>
</dbReference>
<dbReference type="STRING" id="578458.D8Q3Y8"/>
<dbReference type="InterPro" id="IPR000547">
    <property type="entry name" value="Clathrin_H-chain/VPS_repeat"/>
</dbReference>
<accession>D8Q3Y8</accession>
<evidence type="ECO:0000256" key="2">
    <source>
        <dbReference type="ARBA" id="ARBA00023136"/>
    </source>
</evidence>
<dbReference type="OrthoDB" id="5325112at2759"/>
<keyword evidence="2" id="KW-0472">Membrane</keyword>
<dbReference type="InterPro" id="IPR001180">
    <property type="entry name" value="CNH_dom"/>
</dbReference>
<feature type="compositionally biased region" description="Low complexity" evidence="5">
    <location>
        <begin position="510"/>
        <end position="521"/>
    </location>
</feature>
<evidence type="ECO:0000313" key="8">
    <source>
        <dbReference type="Proteomes" id="UP000007431"/>
    </source>
</evidence>
<proteinExistence type="inferred from homology"/>
<feature type="region of interest" description="Disordered" evidence="5">
    <location>
        <begin position="509"/>
        <end position="583"/>
    </location>
</feature>
<dbReference type="AlphaFoldDB" id="D8Q3Y8"/>
<dbReference type="eggNOG" id="KOG2063">
    <property type="taxonomic scope" value="Eukaryota"/>
</dbReference>
<feature type="domain" description="CNH" evidence="6">
    <location>
        <begin position="15"/>
        <end position="349"/>
    </location>
</feature>
<dbReference type="GO" id="GO:0006914">
    <property type="term" value="P:autophagy"/>
    <property type="evidence" value="ECO:0007669"/>
    <property type="project" value="TreeGrafter"/>
</dbReference>
<sequence>MPPFNDPTPLISSFKEKVECATGQGDRLYLGTATGSLYVYGVEYEPVEGKEAATLVECKKNISRRAIEQVAFIKDVNSVAILSDSTVTLLPLPSFAPPTPLVKAKGALSFAVNTSIQHLQPYGKPVDSDAGKSPKAIPTLITQLVIGCRRRVVIYSWRDGDAQDTKELVLPHSPRAMAFLNPDVVCFGYSPTEYATFDIPAMTVTDISTPPPPQPSTTTAMGVGAFTGLSGYMALALGARQKPEVLQVAENEGLITKDTEGIFVGPEGKVTRPSTIQWPTSPEDIAYVKPYIFCSFPAGTVPDRASPINTTQQFHQTSVVQLYSALSMQAVQTVPYPFAAPESTSTSTLASTSTSPTKASATSTATIPNATLRLLTAPPQPKSTSKSPLLLALSTPTDKAAAAAEGSTVWQFRMKPWAQQLDELVIEGEYASALALLEEVEDGVLDDKPQRCSLIKALNAVAQFKAGQYDDAILAFLSLDVNPAKVVALYPPEISGRLAVPREEWIPLFGGPESPSSSAGETKSTTGDAKSMTGTTGSGGEGTTTSTIPPTSSSESLAQQAAEKQAPAGHARKASVATESRLESVKRRLRPASILGSDDDDTASIRNDLRRSVDALMRYLSDRRAKAAAALHALHIDSQQDGITPLSEASLDEIFSLPNAPLSSLTPEQLVRFAQIVDTGLFKSYLLIQPALLRPLCSRPNWCEVTEVEEELRARKKFVELRSLYYGKRMHGKALDLLRQLGEEEDDMETKLMPSVDYLARLGPEYMDLIFRYSRWIFEQDRDIAFQIFTSEEVELPRQAVADFLQSIGPEVCARFIEYIIDERGEESPLFHDRLAELYLQLTMGARKRGDDAARSEAYNKLLAFLDNTHHYRVDRIYSLLSGTDLYEARAILLGRLGRHDQALELYVYKLQDYIKAEEYCKRIYASNPGSTIFLTLLRIYLRPRDPSNTHLLAPALDLVGRHGPRLDPLAVLELVPPLVTAQDIRPFLIDALRAPLFDSHVVRHIHKARSEQVARKLMSLQSRRVRITDTWTCPNCHKRLGNTVIAVHSPRGEVTHYHCREAFSKKLREMRPTT</sequence>
<dbReference type="InterPro" id="IPR019452">
    <property type="entry name" value="VPS39/TGF_beta_rcpt-assoc_1"/>
</dbReference>
<dbReference type="Pfam" id="PF10366">
    <property type="entry name" value="Vps39_1"/>
    <property type="match status" value="1"/>
</dbReference>
<dbReference type="OMA" id="EEYCNQV"/>
<dbReference type="InterPro" id="IPR019453">
    <property type="entry name" value="VPS39/TGFA1_Znf"/>
</dbReference>
<name>D8Q3Y8_SCHCM</name>
<dbReference type="HOGENOM" id="CLU_004190_2_0_1"/>
<dbReference type="PANTHER" id="PTHR12894:SF49">
    <property type="entry name" value="VAM6_VPS39-LIKE PROTEIN"/>
    <property type="match status" value="1"/>
</dbReference>
<gene>
    <name evidence="7" type="ORF">SCHCODRAFT_257066</name>
</gene>
<dbReference type="GO" id="GO:0006886">
    <property type="term" value="P:intracellular protein transport"/>
    <property type="evidence" value="ECO:0007669"/>
    <property type="project" value="UniProtKB-UniRule"/>
</dbReference>
<dbReference type="GO" id="GO:0000329">
    <property type="term" value="C:fungal-type vacuole membrane"/>
    <property type="evidence" value="ECO:0007669"/>
    <property type="project" value="TreeGrafter"/>
</dbReference>
<organism evidence="8">
    <name type="scientific">Schizophyllum commune (strain H4-8 / FGSC 9210)</name>
    <name type="common">Split gill fungus</name>
    <dbReference type="NCBI Taxonomy" id="578458"/>
    <lineage>
        <taxon>Eukaryota</taxon>
        <taxon>Fungi</taxon>
        <taxon>Dikarya</taxon>
        <taxon>Basidiomycota</taxon>
        <taxon>Agaricomycotina</taxon>
        <taxon>Agaricomycetes</taxon>
        <taxon>Agaricomycetidae</taxon>
        <taxon>Agaricales</taxon>
        <taxon>Schizophyllaceae</taxon>
        <taxon>Schizophyllum</taxon>
    </lineage>
</organism>
<evidence type="ECO:0000256" key="1">
    <source>
        <dbReference type="ARBA" id="ARBA00004184"/>
    </source>
</evidence>
<dbReference type="KEGG" id="scm:SCHCO_02668234"/>
<dbReference type="InterPro" id="IPR032914">
    <property type="entry name" value="Vam6/VPS39/TRAP1"/>
</dbReference>
<dbReference type="PROSITE" id="PS50236">
    <property type="entry name" value="CHCR"/>
    <property type="match status" value="1"/>
</dbReference>
<dbReference type="GO" id="GO:0012505">
    <property type="term" value="C:endomembrane system"/>
    <property type="evidence" value="ECO:0007669"/>
    <property type="project" value="UniProtKB-SubCell"/>
</dbReference>